<comment type="function">
    <text evidence="9">Catalyzes the single-oxidation or sequential double oxidation reaction of carbohydrates primarily at carbon-2 and/or carbon-3 with the concomitant reduction of the flavin. The enzyme exhibits a broad sugar substrate specificity, oxidizing different aldopyranoses to the corresponding C-1, C-2, C-3 or C-1,2, C-2,3 and C-3,4 (di)dehydro sugars with substrate-specific regioselectivity. Accepts only a narrow range of electron acceptors such as substituted benzoquinones and complexed metal ions and reacts extremely slowly with O(2) as acceptor. May play a role in the natural recycling of plant matter by oxidizing all major monosaccharides in lignocellulose and by reducing quinone compounds or reactive radical species generated during lignin depolymerization.</text>
</comment>
<evidence type="ECO:0000256" key="14">
    <source>
        <dbReference type="ARBA" id="ARBA00034059"/>
    </source>
</evidence>
<evidence type="ECO:0000313" key="18">
    <source>
        <dbReference type="EMBL" id="KAG5170545.1"/>
    </source>
</evidence>
<gene>
    <name evidence="18" type="ORF">JR316_004934</name>
</gene>
<dbReference type="Pfam" id="PF05199">
    <property type="entry name" value="GMC_oxred_C"/>
    <property type="match status" value="1"/>
</dbReference>
<evidence type="ECO:0000256" key="10">
    <source>
        <dbReference type="ARBA" id="ARBA00033986"/>
    </source>
</evidence>
<dbReference type="GO" id="GO:0050660">
    <property type="term" value="F:flavin adenine dinucleotide binding"/>
    <property type="evidence" value="ECO:0007669"/>
    <property type="project" value="InterPro"/>
</dbReference>
<evidence type="ECO:0000256" key="7">
    <source>
        <dbReference type="ARBA" id="ARBA00022630"/>
    </source>
</evidence>
<dbReference type="PANTHER" id="PTHR11552">
    <property type="entry name" value="GLUCOSE-METHANOL-CHOLINE GMC OXIDOREDUCTASE"/>
    <property type="match status" value="1"/>
</dbReference>
<dbReference type="PIRSF" id="PIRSF000137">
    <property type="entry name" value="Alcohol_oxidase"/>
    <property type="match status" value="1"/>
</dbReference>
<keyword evidence="7" id="KW-0285">Flavoprotein</keyword>
<comment type="cofactor">
    <cofactor evidence="1 16">
        <name>FAD</name>
        <dbReference type="ChEBI" id="CHEBI:57692"/>
    </cofactor>
</comment>
<feature type="active site" description="Proton acceptor" evidence="15">
    <location>
        <position position="624"/>
    </location>
</feature>
<evidence type="ECO:0000256" key="8">
    <source>
        <dbReference type="ARBA" id="ARBA00022827"/>
    </source>
</evidence>
<evidence type="ECO:0000256" key="12">
    <source>
        <dbReference type="ARBA" id="ARBA00034029"/>
    </source>
</evidence>
<feature type="domain" description="Glucose-methanol-choline oxidoreductase N-terminal" evidence="17">
    <location>
        <begin position="338"/>
        <end position="352"/>
    </location>
</feature>
<dbReference type="EMBL" id="JAFIQS010000004">
    <property type="protein sequence ID" value="KAG5170545.1"/>
    <property type="molecule type" value="Genomic_DNA"/>
</dbReference>
<evidence type="ECO:0000256" key="6">
    <source>
        <dbReference type="ARBA" id="ARBA00022525"/>
    </source>
</evidence>
<organism evidence="18">
    <name type="scientific">Psilocybe cubensis</name>
    <name type="common">Psychedelic mushroom</name>
    <name type="synonym">Stropharia cubensis</name>
    <dbReference type="NCBI Taxonomy" id="181762"/>
    <lineage>
        <taxon>Eukaryota</taxon>
        <taxon>Fungi</taxon>
        <taxon>Dikarya</taxon>
        <taxon>Basidiomycota</taxon>
        <taxon>Agaricomycotina</taxon>
        <taxon>Agaricomycetes</taxon>
        <taxon>Agaricomycetidae</taxon>
        <taxon>Agaricales</taxon>
        <taxon>Agaricineae</taxon>
        <taxon>Strophariaceae</taxon>
        <taxon>Psilocybe</taxon>
    </lineage>
</organism>
<evidence type="ECO:0000256" key="2">
    <source>
        <dbReference type="ARBA" id="ARBA00004613"/>
    </source>
</evidence>
<evidence type="ECO:0000256" key="13">
    <source>
        <dbReference type="ARBA" id="ARBA00034050"/>
    </source>
</evidence>
<comment type="catalytic activity">
    <reaction evidence="11">
        <text>pyranose + acceptor = pyranos-2,3-diulose + reduced acceptor.</text>
        <dbReference type="EC" id="1.1.99.29"/>
    </reaction>
</comment>
<dbReference type="GO" id="GO:0005576">
    <property type="term" value="C:extracellular region"/>
    <property type="evidence" value="ECO:0007669"/>
    <property type="project" value="UniProtKB-SubCell"/>
</dbReference>
<dbReference type="AlphaFoldDB" id="A0A8H7XYZ0"/>
<dbReference type="PROSITE" id="PS00624">
    <property type="entry name" value="GMC_OXRED_2"/>
    <property type="match status" value="1"/>
</dbReference>
<comment type="catalytic activity">
    <reaction evidence="13">
        <text>a pyranoside + acceptor = a pyranosid-3-ulose + reduced acceptor.</text>
        <dbReference type="EC" id="1.1.99.29"/>
    </reaction>
</comment>
<dbReference type="EC" id="1.1.99.29" evidence="5"/>
<dbReference type="SUPFAM" id="SSF51905">
    <property type="entry name" value="FAD/NAD(P)-binding domain"/>
    <property type="match status" value="1"/>
</dbReference>
<protein>
    <recommendedName>
        <fullName evidence="5">pyranose dehydrogenase (acceptor)</fullName>
        <ecNumber evidence="5">1.1.99.29</ecNumber>
    </recommendedName>
</protein>
<sequence>MTVASALEALNDVLARYSHLPAPITDAVQKLYLAKSTKKKKKKKYVTDLGTIGQRVEGGQSETSKGSGLPEYDIIIVGGGTSGCVLAARLTENPNIRVLLLEAGGSGRAIPESRIPAAYSQLFYVKKHVHAFWTEAQSFANGAKKFWPRAKMLGGCSSINAQMAQYGAPGDFDEWASIIKDESFAWKNFSRSFRKFESYQPHRDFPNVDVSARGTTGPVQVGFNNSVSIWCNKFVQACLNVGIPSTNDFNGPNGTIGAARVMTYVDNKRERSSAEGAYLTPEVLARPNLVVAINATVTRVLFERDVESTVASGVEFANSEDGPRFQARAKKQVIISAGAVQSPHLLLLSGIGPTEHLQEHSIPVVHHLPGVGKNLVDHPIFDMNFLQKGCVQSFAYLKPKNLIETFWALSAVARYSLGAGGPLAMNYGEAAAFVRTDDPVLFPASEYPEKLIDSTSAKDSPDLEYFSTPSAYKQHTAVILEGHTYAIHVYLVRPTSHGTIRLLSSDPFAYPRVDPNYLATREDLVKLVRGVRLGLKISRQDPLKSILDHDSLDPQFDHQLYLKTDAELEDIVRERVETVYHPTSTCRMAPLEEDGVVDSKLNVYGIKGLKVCDASVFPSIISGHTAGACFAIAEKLADQIKAEL</sequence>
<evidence type="ECO:0000256" key="4">
    <source>
        <dbReference type="ARBA" id="ARBA00011245"/>
    </source>
</evidence>
<feature type="binding site" evidence="16">
    <location>
        <begin position="81"/>
        <end position="82"/>
    </location>
    <ligand>
        <name>FAD</name>
        <dbReference type="ChEBI" id="CHEBI:57692"/>
    </ligand>
</feature>
<comment type="catalytic activity">
    <reaction evidence="14">
        <text>a pyranoside + acceptor = a pyranosid-3,4-diulose + reduced acceptor.</text>
        <dbReference type="EC" id="1.1.99.29"/>
    </reaction>
</comment>
<feature type="active site" description="Proton donor" evidence="15">
    <location>
        <position position="581"/>
    </location>
</feature>
<dbReference type="GO" id="GO:0033718">
    <property type="term" value="F:pyranose dehydrogenase (acceptor) activity"/>
    <property type="evidence" value="ECO:0007669"/>
    <property type="project" value="UniProtKB-EC"/>
</dbReference>
<evidence type="ECO:0000256" key="16">
    <source>
        <dbReference type="PIRSR" id="PIRSR000137-2"/>
    </source>
</evidence>
<reference evidence="18" key="1">
    <citation type="submission" date="2021-02" db="EMBL/GenBank/DDBJ databases">
        <title>Psilocybe cubensis genome.</title>
        <authorList>
            <person name="Mckernan K.J."/>
            <person name="Crawford S."/>
            <person name="Trippe A."/>
            <person name="Kane L.T."/>
            <person name="Mclaughlin S."/>
        </authorList>
    </citation>
    <scope>NUCLEOTIDE SEQUENCE [LARGE SCALE GENOMIC DNA]</scope>
    <source>
        <strain evidence="18">MGC-MH-2018</strain>
    </source>
</reference>
<comment type="subcellular location">
    <subcellularLocation>
        <location evidence="2">Secreted</location>
    </subcellularLocation>
</comment>
<evidence type="ECO:0000259" key="17">
    <source>
        <dbReference type="PROSITE" id="PS00624"/>
    </source>
</evidence>
<comment type="catalytic activity">
    <reaction evidence="12">
        <text>pyranose + acceptor = pyranos-3-ulose + reduced acceptor.</text>
        <dbReference type="EC" id="1.1.99.29"/>
    </reaction>
</comment>
<accession>A0A8H7XYZ0</accession>
<comment type="catalytic activity">
    <reaction evidence="10">
        <text>pyranose + acceptor = pyranos-2-ulose + reduced acceptor.</text>
        <dbReference type="EC" id="1.1.99.29"/>
    </reaction>
</comment>
<comment type="caution">
    <text evidence="18">The sequence shown here is derived from an EMBL/GenBank/DDBJ whole genome shotgun (WGS) entry which is preliminary data.</text>
</comment>
<keyword evidence="8 16" id="KW-0274">FAD</keyword>
<dbReference type="SUPFAM" id="SSF54373">
    <property type="entry name" value="FAD-linked reductases, C-terminal domain"/>
    <property type="match status" value="1"/>
</dbReference>
<dbReference type="InterPro" id="IPR012132">
    <property type="entry name" value="GMC_OxRdtase"/>
</dbReference>
<feature type="binding site" evidence="16">
    <location>
        <position position="297"/>
    </location>
    <ligand>
        <name>FAD</name>
        <dbReference type="ChEBI" id="CHEBI:57692"/>
    </ligand>
</feature>
<keyword evidence="6" id="KW-0964">Secreted</keyword>
<comment type="similarity">
    <text evidence="3">Belongs to the GMC oxidoreductase family.</text>
</comment>
<dbReference type="InterPro" id="IPR036188">
    <property type="entry name" value="FAD/NAD-bd_sf"/>
</dbReference>
<name>A0A8H7XYZ0_PSICU</name>
<dbReference type="Gene3D" id="3.50.50.60">
    <property type="entry name" value="FAD/NAD(P)-binding domain"/>
    <property type="match status" value="1"/>
</dbReference>
<comment type="subunit">
    <text evidence="4">Monomer.</text>
</comment>
<dbReference type="OrthoDB" id="269227at2759"/>
<proteinExistence type="inferred from homology"/>
<dbReference type="InterPro" id="IPR000172">
    <property type="entry name" value="GMC_OxRdtase_N"/>
</dbReference>
<evidence type="ECO:0000256" key="1">
    <source>
        <dbReference type="ARBA" id="ARBA00001974"/>
    </source>
</evidence>
<evidence type="ECO:0000256" key="9">
    <source>
        <dbReference type="ARBA" id="ARBA00024699"/>
    </source>
</evidence>
<dbReference type="Gene3D" id="3.30.560.10">
    <property type="entry name" value="Glucose Oxidase, domain 3"/>
    <property type="match status" value="1"/>
</dbReference>
<dbReference type="Pfam" id="PF00732">
    <property type="entry name" value="GMC_oxred_N"/>
    <property type="match status" value="1"/>
</dbReference>
<evidence type="ECO:0000256" key="15">
    <source>
        <dbReference type="PIRSR" id="PIRSR000137-1"/>
    </source>
</evidence>
<dbReference type="PANTHER" id="PTHR11552:SF147">
    <property type="entry name" value="CHOLINE DEHYDROGENASE, MITOCHONDRIAL"/>
    <property type="match status" value="1"/>
</dbReference>
<evidence type="ECO:0000256" key="3">
    <source>
        <dbReference type="ARBA" id="ARBA00010790"/>
    </source>
</evidence>
<evidence type="ECO:0000256" key="11">
    <source>
        <dbReference type="ARBA" id="ARBA00034010"/>
    </source>
</evidence>
<evidence type="ECO:0000256" key="5">
    <source>
        <dbReference type="ARBA" id="ARBA00013177"/>
    </source>
</evidence>
<dbReference type="InterPro" id="IPR007867">
    <property type="entry name" value="GMC_OxRtase_C"/>
</dbReference>